<evidence type="ECO:0000256" key="17">
    <source>
        <dbReference type="ARBA" id="ARBA00023180"/>
    </source>
</evidence>
<evidence type="ECO:0000256" key="21">
    <source>
        <dbReference type="SAM" id="Phobius"/>
    </source>
</evidence>
<keyword evidence="8" id="KW-0479">Metal-binding</keyword>
<feature type="domain" description="Saposin B-type" evidence="22">
    <location>
        <begin position="319"/>
        <end position="405"/>
    </location>
</feature>
<dbReference type="Proteomes" id="UP000639338">
    <property type="component" value="Unassembled WGS sequence"/>
</dbReference>
<keyword evidence="18" id="KW-0807">Transducer</keyword>
<dbReference type="GO" id="GO:0016798">
    <property type="term" value="F:hydrolase activity, acting on glycosyl bonds"/>
    <property type="evidence" value="ECO:0007669"/>
    <property type="project" value="UniProtKB-KW"/>
</dbReference>
<dbReference type="GO" id="GO:0007165">
    <property type="term" value="P:signal transduction"/>
    <property type="evidence" value="ECO:0007669"/>
    <property type="project" value="UniProtKB-KW"/>
</dbReference>
<feature type="transmembrane region" description="Helical" evidence="21">
    <location>
        <begin position="55"/>
        <end position="84"/>
    </location>
</feature>
<dbReference type="PANTHER" id="PTHR10340">
    <property type="entry name" value="SPHINGOMYELIN PHOSPHODIESTERASE"/>
    <property type="match status" value="1"/>
</dbReference>
<feature type="transmembrane region" description="Helical" evidence="21">
    <location>
        <begin position="249"/>
        <end position="268"/>
    </location>
</feature>
<dbReference type="AlphaFoldDB" id="A0A834XK32"/>
<dbReference type="Pfam" id="PF00149">
    <property type="entry name" value="Metallophos"/>
    <property type="match status" value="1"/>
</dbReference>
<name>A0A834XK32_APHGI</name>
<evidence type="ECO:0000256" key="16">
    <source>
        <dbReference type="ARBA" id="ARBA00023170"/>
    </source>
</evidence>
<evidence type="ECO:0000256" key="9">
    <source>
        <dbReference type="ARBA" id="ARBA00022725"/>
    </source>
</evidence>
<evidence type="ECO:0000256" key="20">
    <source>
        <dbReference type="ARBA" id="ARBA00047268"/>
    </source>
</evidence>
<dbReference type="InterPro" id="IPR011001">
    <property type="entry name" value="Saposin-like"/>
</dbReference>
<reference evidence="23 24" key="1">
    <citation type="submission" date="2020-08" db="EMBL/GenBank/DDBJ databases">
        <title>Aphidius gifuensis genome sequencing and assembly.</title>
        <authorList>
            <person name="Du Z."/>
        </authorList>
    </citation>
    <scope>NUCLEOTIDE SEQUENCE [LARGE SCALE GENOMIC DNA]</scope>
    <source>
        <strain evidence="23">YNYX2018</strain>
        <tissue evidence="23">Adults</tissue>
    </source>
</reference>
<evidence type="ECO:0000256" key="13">
    <source>
        <dbReference type="ARBA" id="ARBA00022989"/>
    </source>
</evidence>
<gene>
    <name evidence="23" type="ORF">HCN44_001251</name>
</gene>
<evidence type="ECO:0000256" key="12">
    <source>
        <dbReference type="ARBA" id="ARBA00022833"/>
    </source>
</evidence>
<dbReference type="SUPFAM" id="SSF56300">
    <property type="entry name" value="Metallo-dependent phosphatases"/>
    <property type="match status" value="1"/>
</dbReference>
<sequence>MVVGGSVHWCLGPLISDAYKNFIINDNNNENISLSRSYPSVMVAPFEITNKWRYIALYLFETFGILSSGIGLSCCDILFVTILIHIRGHLSYLNECILDKNDIESILKLHEAYEDYSNGAMFAQCIENVVALCIVSLQVSILPFTTNLDSILELSSIIEYTIGIALELFVYCYLGTQIEELGLEVGDSLFSSNWEQLVNIDDKKQNFEIYKILTFTIMRTQEPILITGGPFYIMNLATFKNFTLVKMHTLLIILIIFTTSCNSIYISAHDYNASLLTNELEQWTKTNQTSQTLSNLVDYFALSDDLQHHYWTKKTGPRDSENCLVCKSVLNTIMRLYREGVTIEEIQESTVKMCVLFNIYNEPVCRGMIKLLTPTFKYIFDNDKTVSSEDICGLTLQTSNCIPMPERFKWSINIDQGPLKHIKINSTNEQIKIIHLSDLHYDPKYEPFGAAKCGMPTCCRKGQKNVNDSNIIAGYWGDYNRCDTPWHAAVDTLDHAKENNQDVDIVYYTGDLVDHGEWETTIEGNREIVIKSFDQLKKTFGNISVYPILGNHEANPLNVFSSSNIKDDKVSTNWLYKLVADLWIDNGWLPESTRSTILQGGYYTVVHRTGFRIIGLNNNAGYTSNWWLVHEPRDIGGQLQWLENTLVEAEKNNEFVHILAHLPAGATECQFTWSRQYNRIINRFAHIIAGQFNGHTHNDEFNVFYDINDPSKPINVAWNGGSITAWAKLNPNYKVYKANANNYNIEENEAWTYNLTEANATPEQRPRWFRSYSFKDEYKLSDLSLMSLDSLLKRWCRDKPDDLKKYSKYFYKEAPDNGQCSGKCLDNLVCRIATTSTGDKTPCKHLKCQI</sequence>
<protein>
    <recommendedName>
        <fullName evidence="22">Saposin B-type domain-containing protein</fullName>
    </recommendedName>
</protein>
<evidence type="ECO:0000313" key="23">
    <source>
        <dbReference type="EMBL" id="KAF7988678.1"/>
    </source>
</evidence>
<comment type="similarity">
    <text evidence="4">Belongs to the acid sphingomyelinase family.</text>
</comment>
<evidence type="ECO:0000256" key="11">
    <source>
        <dbReference type="ARBA" id="ARBA00022801"/>
    </source>
</evidence>
<evidence type="ECO:0000256" key="6">
    <source>
        <dbReference type="ARBA" id="ARBA00022606"/>
    </source>
</evidence>
<comment type="catalytic activity">
    <reaction evidence="20">
        <text>a sphingomyelin + H2O = phosphocholine + an N-acylsphing-4-enine + H(+)</text>
        <dbReference type="Rhea" id="RHEA:19253"/>
        <dbReference type="ChEBI" id="CHEBI:15377"/>
        <dbReference type="ChEBI" id="CHEBI:15378"/>
        <dbReference type="ChEBI" id="CHEBI:17636"/>
        <dbReference type="ChEBI" id="CHEBI:52639"/>
        <dbReference type="ChEBI" id="CHEBI:295975"/>
        <dbReference type="EC" id="3.1.4.12"/>
    </reaction>
    <physiologicalReaction direction="left-to-right" evidence="20">
        <dbReference type="Rhea" id="RHEA:19254"/>
    </physiologicalReaction>
</comment>
<evidence type="ECO:0000256" key="1">
    <source>
        <dbReference type="ARBA" id="ARBA00001947"/>
    </source>
</evidence>
<dbReference type="InterPro" id="IPR004117">
    <property type="entry name" value="7tm6_olfct_rcpt"/>
</dbReference>
<keyword evidence="12" id="KW-0862">Zinc</keyword>
<keyword evidence="19" id="KW-0326">Glycosidase</keyword>
<keyword evidence="13 21" id="KW-1133">Transmembrane helix</keyword>
<dbReference type="Gene3D" id="3.60.21.10">
    <property type="match status" value="2"/>
</dbReference>
<keyword evidence="17" id="KW-0325">Glycoprotein</keyword>
<dbReference type="GO" id="GO:0005549">
    <property type="term" value="F:odorant binding"/>
    <property type="evidence" value="ECO:0007669"/>
    <property type="project" value="InterPro"/>
</dbReference>
<dbReference type="OrthoDB" id="282973at2759"/>
<dbReference type="InterPro" id="IPR045473">
    <property type="entry name" value="ASM_C"/>
</dbReference>
<dbReference type="CDD" id="cd00842">
    <property type="entry name" value="MPP_ASMase"/>
    <property type="match status" value="1"/>
</dbReference>
<dbReference type="Pfam" id="PF19272">
    <property type="entry name" value="ASMase_C"/>
    <property type="match status" value="1"/>
</dbReference>
<dbReference type="InterPro" id="IPR004843">
    <property type="entry name" value="Calcineurin-like_PHP"/>
</dbReference>
<comment type="cofactor">
    <cofactor evidence="1">
        <name>Zn(2+)</name>
        <dbReference type="ChEBI" id="CHEBI:29105"/>
    </cofactor>
</comment>
<evidence type="ECO:0000313" key="24">
    <source>
        <dbReference type="Proteomes" id="UP000639338"/>
    </source>
</evidence>
<evidence type="ECO:0000256" key="10">
    <source>
        <dbReference type="ARBA" id="ARBA00022729"/>
    </source>
</evidence>
<evidence type="ECO:0000256" key="2">
    <source>
        <dbReference type="ARBA" id="ARBA00004141"/>
    </source>
</evidence>
<dbReference type="GO" id="GO:0061750">
    <property type="term" value="F:acid sphingomyelin phosphodiesterase activity"/>
    <property type="evidence" value="ECO:0007669"/>
    <property type="project" value="TreeGrafter"/>
</dbReference>
<dbReference type="PANTHER" id="PTHR10340:SF29">
    <property type="entry name" value="SPHINGOMYELIN PHOSPHODIESTERASE"/>
    <property type="match status" value="1"/>
</dbReference>
<keyword evidence="6" id="KW-0716">Sensory transduction</keyword>
<keyword evidence="16" id="KW-0675">Receptor</keyword>
<keyword evidence="14 21" id="KW-0472">Membrane</keyword>
<dbReference type="EMBL" id="JACMRX010000005">
    <property type="protein sequence ID" value="KAF7988678.1"/>
    <property type="molecule type" value="Genomic_DNA"/>
</dbReference>
<proteinExistence type="inferred from homology"/>
<organism evidence="23 24">
    <name type="scientific">Aphidius gifuensis</name>
    <name type="common">Parasitoid wasp</name>
    <dbReference type="NCBI Taxonomy" id="684658"/>
    <lineage>
        <taxon>Eukaryota</taxon>
        <taxon>Metazoa</taxon>
        <taxon>Ecdysozoa</taxon>
        <taxon>Arthropoda</taxon>
        <taxon>Hexapoda</taxon>
        <taxon>Insecta</taxon>
        <taxon>Pterygota</taxon>
        <taxon>Neoptera</taxon>
        <taxon>Endopterygota</taxon>
        <taxon>Hymenoptera</taxon>
        <taxon>Apocrita</taxon>
        <taxon>Ichneumonoidea</taxon>
        <taxon>Braconidae</taxon>
        <taxon>Aphidiinae</taxon>
        <taxon>Aphidius</taxon>
    </lineage>
</organism>
<accession>A0A834XK32</accession>
<keyword evidence="15" id="KW-1015">Disulfide bond</keyword>
<evidence type="ECO:0000256" key="3">
    <source>
        <dbReference type="ARBA" id="ARBA00004613"/>
    </source>
</evidence>
<dbReference type="GO" id="GO:0046872">
    <property type="term" value="F:metal ion binding"/>
    <property type="evidence" value="ECO:0007669"/>
    <property type="project" value="UniProtKB-KW"/>
</dbReference>
<evidence type="ECO:0000256" key="18">
    <source>
        <dbReference type="ARBA" id="ARBA00023224"/>
    </source>
</evidence>
<keyword evidence="5" id="KW-0964">Secreted</keyword>
<keyword evidence="10" id="KW-0732">Signal</keyword>
<evidence type="ECO:0000256" key="8">
    <source>
        <dbReference type="ARBA" id="ARBA00022723"/>
    </source>
</evidence>
<dbReference type="GO" id="GO:0004984">
    <property type="term" value="F:olfactory receptor activity"/>
    <property type="evidence" value="ECO:0007669"/>
    <property type="project" value="InterPro"/>
</dbReference>
<dbReference type="GO" id="GO:0005764">
    <property type="term" value="C:lysosome"/>
    <property type="evidence" value="ECO:0007669"/>
    <property type="project" value="TreeGrafter"/>
</dbReference>
<dbReference type="InterPro" id="IPR029052">
    <property type="entry name" value="Metallo-depent_PP-like"/>
</dbReference>
<evidence type="ECO:0000256" key="5">
    <source>
        <dbReference type="ARBA" id="ARBA00022525"/>
    </source>
</evidence>
<keyword evidence="7 21" id="KW-0812">Transmembrane</keyword>
<keyword evidence="11" id="KW-0378">Hydrolase</keyword>
<dbReference type="GO" id="GO:0005615">
    <property type="term" value="C:extracellular space"/>
    <property type="evidence" value="ECO:0007669"/>
    <property type="project" value="TreeGrafter"/>
</dbReference>
<comment type="caution">
    <text evidence="23">The sequence shown here is derived from an EMBL/GenBank/DDBJ whole genome shotgun (WGS) entry which is preliminary data.</text>
</comment>
<keyword evidence="24" id="KW-1185">Reference proteome</keyword>
<dbReference type="Pfam" id="PF02949">
    <property type="entry name" value="7tm_6"/>
    <property type="match status" value="1"/>
</dbReference>
<evidence type="ECO:0000256" key="19">
    <source>
        <dbReference type="ARBA" id="ARBA00023295"/>
    </source>
</evidence>
<dbReference type="SUPFAM" id="SSF47862">
    <property type="entry name" value="Saposin"/>
    <property type="match status" value="1"/>
</dbReference>
<evidence type="ECO:0000256" key="7">
    <source>
        <dbReference type="ARBA" id="ARBA00022692"/>
    </source>
</evidence>
<evidence type="ECO:0000256" key="4">
    <source>
        <dbReference type="ARBA" id="ARBA00008234"/>
    </source>
</evidence>
<evidence type="ECO:0000259" key="22">
    <source>
        <dbReference type="PROSITE" id="PS50015"/>
    </source>
</evidence>
<dbReference type="InterPro" id="IPR041805">
    <property type="entry name" value="ASMase/PPN1_MPP"/>
</dbReference>
<comment type="subcellular location">
    <subcellularLocation>
        <location evidence="2">Membrane</location>
        <topology evidence="2">Multi-pass membrane protein</topology>
    </subcellularLocation>
    <subcellularLocation>
        <location evidence="3">Secreted</location>
    </subcellularLocation>
</comment>
<dbReference type="PROSITE" id="PS50015">
    <property type="entry name" value="SAP_B"/>
    <property type="match status" value="1"/>
</dbReference>
<evidence type="ECO:0000256" key="14">
    <source>
        <dbReference type="ARBA" id="ARBA00023136"/>
    </source>
</evidence>
<evidence type="ECO:0000256" key="15">
    <source>
        <dbReference type="ARBA" id="ARBA00023157"/>
    </source>
</evidence>
<dbReference type="GO" id="GO:0016020">
    <property type="term" value="C:membrane"/>
    <property type="evidence" value="ECO:0007669"/>
    <property type="project" value="UniProtKB-SubCell"/>
</dbReference>
<dbReference type="GO" id="GO:0006685">
    <property type="term" value="P:sphingomyelin catabolic process"/>
    <property type="evidence" value="ECO:0007669"/>
    <property type="project" value="TreeGrafter"/>
</dbReference>
<dbReference type="GO" id="GO:0046513">
    <property type="term" value="P:ceramide biosynthetic process"/>
    <property type="evidence" value="ECO:0007669"/>
    <property type="project" value="TreeGrafter"/>
</dbReference>
<dbReference type="InterPro" id="IPR008139">
    <property type="entry name" value="SaposinB_dom"/>
</dbReference>
<keyword evidence="9" id="KW-0552">Olfaction</keyword>